<organism evidence="2 3">
    <name type="scientific">Paracoccus aurantiacus</name>
    <dbReference type="NCBI Taxonomy" id="2599412"/>
    <lineage>
        <taxon>Bacteria</taxon>
        <taxon>Pseudomonadati</taxon>
        <taxon>Pseudomonadota</taxon>
        <taxon>Alphaproteobacteria</taxon>
        <taxon>Rhodobacterales</taxon>
        <taxon>Paracoccaceae</taxon>
        <taxon>Paracoccus</taxon>
    </lineage>
</organism>
<dbReference type="RefSeq" id="WP_147096268.1">
    <property type="nucleotide sequence ID" value="NZ_JBHUFH010000002.1"/>
</dbReference>
<proteinExistence type="predicted"/>
<dbReference type="PANTHER" id="PTHR33608:SF6">
    <property type="entry name" value="BLL2464 PROTEIN"/>
    <property type="match status" value="1"/>
</dbReference>
<name>A0A5C6SAJ5_9RHOB</name>
<evidence type="ECO:0000259" key="1">
    <source>
        <dbReference type="Pfam" id="PF01882"/>
    </source>
</evidence>
<evidence type="ECO:0000313" key="2">
    <source>
        <dbReference type="EMBL" id="TXB70783.1"/>
    </source>
</evidence>
<protein>
    <submittedName>
        <fullName evidence="2">DUF58 domain-containing protein</fullName>
    </submittedName>
</protein>
<dbReference type="Proteomes" id="UP000321562">
    <property type="component" value="Unassembled WGS sequence"/>
</dbReference>
<comment type="caution">
    <text evidence="2">The sequence shown here is derived from an EMBL/GenBank/DDBJ whole genome shotgun (WGS) entry which is preliminary data.</text>
</comment>
<dbReference type="InterPro" id="IPR002881">
    <property type="entry name" value="DUF58"/>
</dbReference>
<keyword evidence="3" id="KW-1185">Reference proteome</keyword>
<reference evidence="2 3" key="1">
    <citation type="submission" date="2019-08" db="EMBL/GenBank/DDBJ databases">
        <authorList>
            <person name="Ye J."/>
        </authorList>
    </citation>
    <scope>NUCLEOTIDE SEQUENCE [LARGE SCALE GENOMIC DNA]</scope>
    <source>
        <strain evidence="2 3">TK008</strain>
    </source>
</reference>
<gene>
    <name evidence="2" type="ORF">FQV27_02700</name>
</gene>
<dbReference type="PANTHER" id="PTHR33608">
    <property type="entry name" value="BLL2464 PROTEIN"/>
    <property type="match status" value="1"/>
</dbReference>
<feature type="domain" description="DUF58" evidence="1">
    <location>
        <begin position="54"/>
        <end position="251"/>
    </location>
</feature>
<dbReference type="AlphaFoldDB" id="A0A5C6SAJ5"/>
<sequence length="293" mass="30994">MTPEDASLAGLRARAEAAAAALPPLVLARGPVAATFAPGGHGLRRPGIGEDFWQYRQAHEGDTAAAIDWRRSARGDMRFVRDRERQTARTAAIWLGRGAGMAYAGQAGTGETKMGRAKLLSLSLALLLIRAGERVTLLGEPAGTGAAQATKLTAGISMIAPLDHDDDAPLRAAARGAQVAVLIDDFLNDDPRLDEFLQTMSGVGSTGVMLQILHPDEEDFPFEGAVRFQTLGGQRHDTRDAGGLRAAYRARLDERRDALAAAASNAGFLFGTHDLGQPASEALAWLHGVLSAR</sequence>
<evidence type="ECO:0000313" key="3">
    <source>
        <dbReference type="Proteomes" id="UP000321562"/>
    </source>
</evidence>
<dbReference type="Pfam" id="PF01882">
    <property type="entry name" value="DUF58"/>
    <property type="match status" value="1"/>
</dbReference>
<accession>A0A5C6SAJ5</accession>
<dbReference type="OrthoDB" id="9794556at2"/>
<dbReference type="EMBL" id="VOPL01000001">
    <property type="protein sequence ID" value="TXB70783.1"/>
    <property type="molecule type" value="Genomic_DNA"/>
</dbReference>